<dbReference type="InterPro" id="IPR001867">
    <property type="entry name" value="OmpR/PhoB-type_DNA-bd"/>
</dbReference>
<dbReference type="GO" id="GO:0000156">
    <property type="term" value="F:phosphorelay response regulator activity"/>
    <property type="evidence" value="ECO:0007669"/>
    <property type="project" value="TreeGrafter"/>
</dbReference>
<evidence type="ECO:0000313" key="13">
    <source>
        <dbReference type="Proteomes" id="UP000245838"/>
    </source>
</evidence>
<feature type="domain" description="OmpR/PhoB-type" evidence="9">
    <location>
        <begin position="124"/>
        <end position="168"/>
    </location>
</feature>
<evidence type="ECO:0000256" key="6">
    <source>
        <dbReference type="PROSITE-ProRule" id="PRU00169"/>
    </source>
</evidence>
<dbReference type="GO" id="GO:0000976">
    <property type="term" value="F:transcription cis-regulatory region binding"/>
    <property type="evidence" value="ECO:0007669"/>
    <property type="project" value="TreeGrafter"/>
</dbReference>
<dbReference type="Gene3D" id="6.10.250.690">
    <property type="match status" value="1"/>
</dbReference>
<dbReference type="PANTHER" id="PTHR48111">
    <property type="entry name" value="REGULATOR OF RPOS"/>
    <property type="match status" value="1"/>
</dbReference>
<dbReference type="GO" id="GO:0032993">
    <property type="term" value="C:protein-DNA complex"/>
    <property type="evidence" value="ECO:0007669"/>
    <property type="project" value="TreeGrafter"/>
</dbReference>
<keyword evidence="1 6" id="KW-0597">Phosphoprotein</keyword>
<evidence type="ECO:0000256" key="5">
    <source>
        <dbReference type="ARBA" id="ARBA00023163"/>
    </source>
</evidence>
<dbReference type="Gene3D" id="1.10.10.10">
    <property type="entry name" value="Winged helix-like DNA-binding domain superfamily/Winged helix DNA-binding domain"/>
    <property type="match status" value="1"/>
</dbReference>
<evidence type="ECO:0000256" key="4">
    <source>
        <dbReference type="ARBA" id="ARBA00023125"/>
    </source>
</evidence>
<dbReference type="PANTHER" id="PTHR48111:SF41">
    <property type="entry name" value="TRANSCRIPTIONAL REGULATORY PROTEIN CUSR-RELATED"/>
    <property type="match status" value="1"/>
</dbReference>
<dbReference type="GO" id="GO:0006355">
    <property type="term" value="P:regulation of DNA-templated transcription"/>
    <property type="evidence" value="ECO:0007669"/>
    <property type="project" value="InterPro"/>
</dbReference>
<feature type="domain" description="Response regulatory" evidence="8">
    <location>
        <begin position="2"/>
        <end position="115"/>
    </location>
</feature>
<gene>
    <name evidence="11" type="primary">czcR_1</name>
    <name evidence="10" type="ordered locus">SG1536</name>
    <name evidence="11" type="ORF">SGGMMB4_03520</name>
</gene>
<keyword evidence="12" id="KW-1185">Reference proteome</keyword>
<dbReference type="GO" id="GO:0005829">
    <property type="term" value="C:cytosol"/>
    <property type="evidence" value="ECO:0007669"/>
    <property type="project" value="TreeGrafter"/>
</dbReference>
<evidence type="ECO:0000256" key="7">
    <source>
        <dbReference type="PROSITE-ProRule" id="PRU01091"/>
    </source>
</evidence>
<dbReference type="PROSITE" id="PS50110">
    <property type="entry name" value="RESPONSE_REGULATORY"/>
    <property type="match status" value="1"/>
</dbReference>
<dbReference type="Pfam" id="PF00072">
    <property type="entry name" value="Response_reg"/>
    <property type="match status" value="1"/>
</dbReference>
<dbReference type="FunFam" id="3.40.50.2300:FF:000001">
    <property type="entry name" value="DNA-binding response regulator PhoB"/>
    <property type="match status" value="1"/>
</dbReference>
<proteinExistence type="predicted"/>
<evidence type="ECO:0000256" key="3">
    <source>
        <dbReference type="ARBA" id="ARBA00023015"/>
    </source>
</evidence>
<keyword evidence="5" id="KW-0804">Transcription</keyword>
<dbReference type="HOGENOM" id="CLU_000445_30_1_6"/>
<dbReference type="EMBL" id="LN854557">
    <property type="protein sequence ID" value="CRL45626.1"/>
    <property type="molecule type" value="Genomic_DNA"/>
</dbReference>
<dbReference type="InterPro" id="IPR011006">
    <property type="entry name" value="CheY-like_superfamily"/>
</dbReference>
<evidence type="ECO:0000313" key="12">
    <source>
        <dbReference type="Proteomes" id="UP000001932"/>
    </source>
</evidence>
<dbReference type="Proteomes" id="UP000001932">
    <property type="component" value="Chromosome"/>
</dbReference>
<dbReference type="CDD" id="cd19935">
    <property type="entry name" value="REC_OmpR_CusR-like"/>
    <property type="match status" value="1"/>
</dbReference>
<reference evidence="10 12" key="1">
    <citation type="journal article" date="2006" name="Genome Res.">
        <title>Massive genome erosion and functional adaptations provide insights into the symbiotic lifestyle of Sodalis glossinidius in the tsetse host.</title>
        <authorList>
            <person name="Toh H."/>
            <person name="Weiss B.L."/>
            <person name="Perkin S.A.H."/>
            <person name="Yamashita A."/>
            <person name="Oshima K."/>
            <person name="Hattori M."/>
            <person name="Aksoy S."/>
        </authorList>
    </citation>
    <scope>NUCLEOTIDE SEQUENCE [LARGE SCALE GENOMIC DNA]</scope>
    <source>
        <strain evidence="12">morsitans</strain>
        <strain evidence="10">Morsitans</strain>
    </source>
</reference>
<evidence type="ECO:0000259" key="8">
    <source>
        <dbReference type="PROSITE" id="PS50110"/>
    </source>
</evidence>
<dbReference type="KEGG" id="sgl:SG1536"/>
<dbReference type="InterPro" id="IPR036388">
    <property type="entry name" value="WH-like_DNA-bd_sf"/>
</dbReference>
<feature type="DNA-binding region" description="OmpR/PhoB-type" evidence="7">
    <location>
        <begin position="124"/>
        <end position="168"/>
    </location>
</feature>
<keyword evidence="2" id="KW-0902">Two-component regulatory system</keyword>
<dbReference type="Proteomes" id="UP000245838">
    <property type="component" value="Chromosome sggmmb4_Chromosome"/>
</dbReference>
<accession>Q2NSR4</accession>
<dbReference type="eggNOG" id="COG0745">
    <property type="taxonomic scope" value="Bacteria"/>
</dbReference>
<dbReference type="SMART" id="SM00448">
    <property type="entry name" value="REC"/>
    <property type="match status" value="1"/>
</dbReference>
<dbReference type="Gene3D" id="3.40.50.2300">
    <property type="match status" value="1"/>
</dbReference>
<sequence>MKILVIDDEPKAREYMRSGLTESGYVVDVAVNGREGVFMAEEYYYDLILLDVMMPELNGWEVMKTLDSLLDTPVIFLTAKSTVDDRIKGLELGADDYLVKPFSFAELLARIRTALRRGMNGKREELLTVADLRLDIAKRRVERSGLRINLTNKEFNLLQLFISNPGHR</sequence>
<evidence type="ECO:0000256" key="2">
    <source>
        <dbReference type="ARBA" id="ARBA00023012"/>
    </source>
</evidence>
<organism evidence="10 12">
    <name type="scientific">Sodalis glossinidius (strain morsitans)</name>
    <dbReference type="NCBI Taxonomy" id="343509"/>
    <lineage>
        <taxon>Bacteria</taxon>
        <taxon>Pseudomonadati</taxon>
        <taxon>Pseudomonadota</taxon>
        <taxon>Gammaproteobacteria</taxon>
        <taxon>Enterobacterales</taxon>
        <taxon>Bruguierivoracaceae</taxon>
        <taxon>Sodalis</taxon>
    </lineage>
</organism>
<dbReference type="STRING" id="343509.SG1536"/>
<protein>
    <submittedName>
        <fullName evidence="11">Transcriptional activator protein CzcR</fullName>
    </submittedName>
    <submittedName>
        <fullName evidence="10">Two-component regulator protein</fullName>
    </submittedName>
</protein>
<evidence type="ECO:0000313" key="11">
    <source>
        <dbReference type="EMBL" id="CRL45626.1"/>
    </source>
</evidence>
<keyword evidence="3" id="KW-0805">Transcription regulation</keyword>
<dbReference type="SUPFAM" id="SSF52172">
    <property type="entry name" value="CheY-like"/>
    <property type="match status" value="1"/>
</dbReference>
<dbReference type="PROSITE" id="PS51755">
    <property type="entry name" value="OMPR_PHOB"/>
    <property type="match status" value="1"/>
</dbReference>
<evidence type="ECO:0000313" key="10">
    <source>
        <dbReference type="EMBL" id="BAE74811.1"/>
    </source>
</evidence>
<evidence type="ECO:0000259" key="9">
    <source>
        <dbReference type="PROSITE" id="PS51755"/>
    </source>
</evidence>
<keyword evidence="4 7" id="KW-0238">DNA-binding</keyword>
<dbReference type="InterPro" id="IPR039420">
    <property type="entry name" value="WalR-like"/>
</dbReference>
<evidence type="ECO:0000256" key="1">
    <source>
        <dbReference type="ARBA" id="ARBA00022553"/>
    </source>
</evidence>
<dbReference type="InterPro" id="IPR001789">
    <property type="entry name" value="Sig_transdc_resp-reg_receiver"/>
</dbReference>
<dbReference type="EMBL" id="AP008232">
    <property type="protein sequence ID" value="BAE74811.1"/>
    <property type="molecule type" value="Genomic_DNA"/>
</dbReference>
<name>Q2NSR4_SODGM</name>
<dbReference type="AlphaFoldDB" id="Q2NSR4"/>
<feature type="modified residue" description="4-aspartylphosphate" evidence="6">
    <location>
        <position position="51"/>
    </location>
</feature>
<reference evidence="11 13" key="2">
    <citation type="submission" date="2015-05" db="EMBL/GenBank/DDBJ databases">
        <authorList>
            <person name="Goodhead I."/>
        </authorList>
    </citation>
    <scope>NUCLEOTIDE SEQUENCE [LARGE SCALE GENOMIC DNA]</scope>
    <source>
        <strain evidence="11">B4</strain>
        <strain evidence="13">morsitans</strain>
    </source>
</reference>